<dbReference type="Gene3D" id="1.20.5.4130">
    <property type="match status" value="1"/>
</dbReference>
<feature type="domain" description="Disease resistance R13L4/SHOC-2-like LRR" evidence="9">
    <location>
        <begin position="550"/>
        <end position="663"/>
    </location>
</feature>
<dbReference type="InterPro" id="IPR041118">
    <property type="entry name" value="Rx_N"/>
</dbReference>
<dbReference type="Pfam" id="PF00931">
    <property type="entry name" value="NB-ARC"/>
    <property type="match status" value="1"/>
</dbReference>
<evidence type="ECO:0000256" key="4">
    <source>
        <dbReference type="ARBA" id="ARBA00022840"/>
    </source>
</evidence>
<evidence type="ECO:0000256" key="5">
    <source>
        <dbReference type="SAM" id="MobiDB-lite"/>
    </source>
</evidence>
<dbReference type="Gene3D" id="1.10.8.430">
    <property type="entry name" value="Helical domain of apoptotic protease-activating factors"/>
    <property type="match status" value="1"/>
</dbReference>
<feature type="domain" description="NB-ARC" evidence="6">
    <location>
        <begin position="151"/>
        <end position="331"/>
    </location>
</feature>
<evidence type="ECO:0000313" key="11">
    <source>
        <dbReference type="Proteomes" id="UP000242715"/>
    </source>
</evidence>
<feature type="domain" description="Disease resistance protein winged helix" evidence="8">
    <location>
        <begin position="416"/>
        <end position="486"/>
    </location>
</feature>
<evidence type="ECO:0000256" key="1">
    <source>
        <dbReference type="ARBA" id="ARBA00022737"/>
    </source>
</evidence>
<dbReference type="AlphaFoldDB" id="A0A2Z6N1V4"/>
<dbReference type="Pfam" id="PF18052">
    <property type="entry name" value="Rx_N"/>
    <property type="match status" value="1"/>
</dbReference>
<dbReference type="SUPFAM" id="SSF52058">
    <property type="entry name" value="L domain-like"/>
    <property type="match status" value="1"/>
</dbReference>
<keyword evidence="1" id="KW-0677">Repeat</keyword>
<keyword evidence="4" id="KW-0067">ATP-binding</keyword>
<dbReference type="Gene3D" id="3.40.50.300">
    <property type="entry name" value="P-loop containing nucleotide triphosphate hydrolases"/>
    <property type="match status" value="1"/>
</dbReference>
<reference evidence="11" key="1">
    <citation type="journal article" date="2017" name="Front. Plant Sci.">
        <title>Climate Clever Clovers: New Paradigm to Reduce the Environmental Footprint of Ruminants by Breeding Low Methanogenic Forages Utilizing Haplotype Variation.</title>
        <authorList>
            <person name="Kaur P."/>
            <person name="Appels R."/>
            <person name="Bayer P.E."/>
            <person name="Keeble-Gagnere G."/>
            <person name="Wang J."/>
            <person name="Hirakawa H."/>
            <person name="Shirasawa K."/>
            <person name="Vercoe P."/>
            <person name="Stefanova K."/>
            <person name="Durmic Z."/>
            <person name="Nichols P."/>
            <person name="Revell C."/>
            <person name="Isobe S.N."/>
            <person name="Edwards D."/>
            <person name="Erskine W."/>
        </authorList>
    </citation>
    <scope>NUCLEOTIDE SEQUENCE [LARGE SCALE GENOMIC DNA]</scope>
    <source>
        <strain evidence="11">cv. Daliak</strain>
    </source>
</reference>
<dbReference type="PANTHER" id="PTHR36766:SF61">
    <property type="entry name" value="NB-ARC DOMAIN DISEASE RESISTANCE PROTEIN"/>
    <property type="match status" value="1"/>
</dbReference>
<dbReference type="PANTHER" id="PTHR36766">
    <property type="entry name" value="PLANT BROAD-SPECTRUM MILDEW RESISTANCE PROTEIN RPW8"/>
    <property type="match status" value="1"/>
</dbReference>
<gene>
    <name evidence="10" type="ORF">TSUD_332190</name>
</gene>
<dbReference type="InterPro" id="IPR036388">
    <property type="entry name" value="WH-like_DNA-bd_sf"/>
</dbReference>
<dbReference type="InterPro" id="IPR027417">
    <property type="entry name" value="P-loop_NTPase"/>
</dbReference>
<accession>A0A2Z6N1V4</accession>
<dbReference type="Proteomes" id="UP000242715">
    <property type="component" value="Unassembled WGS sequence"/>
</dbReference>
<dbReference type="Pfam" id="PF23559">
    <property type="entry name" value="WHD_DRP"/>
    <property type="match status" value="1"/>
</dbReference>
<dbReference type="Gene3D" id="3.80.10.10">
    <property type="entry name" value="Ribonuclease Inhibitor"/>
    <property type="match status" value="1"/>
</dbReference>
<keyword evidence="2" id="KW-0547">Nucleotide-binding</keyword>
<dbReference type="PRINTS" id="PR00364">
    <property type="entry name" value="DISEASERSIST"/>
</dbReference>
<dbReference type="GO" id="GO:0043531">
    <property type="term" value="F:ADP binding"/>
    <property type="evidence" value="ECO:0007669"/>
    <property type="project" value="InterPro"/>
</dbReference>
<evidence type="ECO:0000259" key="8">
    <source>
        <dbReference type="Pfam" id="PF23559"/>
    </source>
</evidence>
<dbReference type="Gene3D" id="1.10.10.10">
    <property type="entry name" value="Winged helix-like DNA-binding domain superfamily/Winged helix DNA-binding domain"/>
    <property type="match status" value="1"/>
</dbReference>
<dbReference type="Pfam" id="PF23598">
    <property type="entry name" value="LRR_14"/>
    <property type="match status" value="1"/>
</dbReference>
<dbReference type="OrthoDB" id="2018467at2759"/>
<sequence>MVNMDMAKSFVFDVANSLLGKLVSYAYEETSRAYGVYEDFQGFRDTLSIVQGLLLDSEVKKELKHGLREWLRQIRIICSDAENVFDGFELQHKKKQIVEASGSTRMKVAADGIRFGLATTISVDHGFVLQRSEMTFSHIDALDVIGRDNDREEIIKLLVKPHPHGDKSLGVIPIVGIGGLGKTTLAKLVFNDKRMDDLFQLKMWVCISDDFDIRKIIIKIITSASDSNSTTALAYHENINNLDIEQLQCRLRHKLSNQKFLLVLDDIWNDDRANWIKLKDLLKGCAIGSRIIGTTRNNSIASMIGTFPSYVLEGLSLDNCLSLFVKWAFKEGEEEKYPNLVEIGKEIVTKCKGVPLAVRTLGSSLFLKFDLKKWIFVRDSEIWNLKQNKDDILPALKLSYDQMPSHLRHCFTYFSLYPKDFVFTNDQITQLWVGMGLIKSQDGNQSLENIAKDFIDELHSRSFLQDFEDNGHFYSFKVHDLVHDLALYVAKDECVVLDSHTRNISQQVRHFSIVESGSLDSALFSKSKSVRTILFPMEEVGLHSESMLDTWVSRYKYLWVLDLSDSTFGTLPNSIAKLEHLRVLNLSDNYKIKRLPHSICKLQNLQVLSLIGCTNLENLPKGLGLSSLQTLSFEYCDNLEVFLGEVQLASLEALIIRCCVKLTSLPLCILSQLEALLVKDCMKISLPENLQNTKKRRRMNFLHVQNFPRLQTLPEWIEEAAETLQTLIITNIPMLWKLPECLTIMTSLKMLHIADCPRLGNLPSGMQRLTALEALTIDGSPKLCRKCQPHSGEYWPMISHIKHVNIGEPEEEEPQEGEGSLFSNDDLLPYLR</sequence>
<keyword evidence="3" id="KW-0611">Plant defense</keyword>
<dbReference type="FunFam" id="1.10.10.10:FF:000322">
    <property type="entry name" value="Probable disease resistance protein At1g63360"/>
    <property type="match status" value="1"/>
</dbReference>
<dbReference type="SUPFAM" id="SSF52540">
    <property type="entry name" value="P-loop containing nucleoside triphosphate hydrolases"/>
    <property type="match status" value="1"/>
</dbReference>
<protein>
    <recommendedName>
        <fullName evidence="12">NB-ARC domain-containing protein</fullName>
    </recommendedName>
</protein>
<evidence type="ECO:0000259" key="9">
    <source>
        <dbReference type="Pfam" id="PF23598"/>
    </source>
</evidence>
<evidence type="ECO:0000259" key="7">
    <source>
        <dbReference type="Pfam" id="PF18052"/>
    </source>
</evidence>
<evidence type="ECO:0000259" key="6">
    <source>
        <dbReference type="Pfam" id="PF00931"/>
    </source>
</evidence>
<name>A0A2Z6N1V4_TRISU</name>
<evidence type="ECO:0000313" key="10">
    <source>
        <dbReference type="EMBL" id="GAU30050.1"/>
    </source>
</evidence>
<dbReference type="EMBL" id="DF973414">
    <property type="protein sequence ID" value="GAU30050.1"/>
    <property type="molecule type" value="Genomic_DNA"/>
</dbReference>
<feature type="region of interest" description="Disordered" evidence="5">
    <location>
        <begin position="809"/>
        <end position="832"/>
    </location>
</feature>
<dbReference type="InterPro" id="IPR032675">
    <property type="entry name" value="LRR_dom_sf"/>
</dbReference>
<evidence type="ECO:0000256" key="2">
    <source>
        <dbReference type="ARBA" id="ARBA00022741"/>
    </source>
</evidence>
<dbReference type="InterPro" id="IPR042197">
    <property type="entry name" value="Apaf_helical"/>
</dbReference>
<evidence type="ECO:0000256" key="3">
    <source>
        <dbReference type="ARBA" id="ARBA00022821"/>
    </source>
</evidence>
<dbReference type="InterPro" id="IPR002182">
    <property type="entry name" value="NB-ARC"/>
</dbReference>
<dbReference type="GO" id="GO:0005524">
    <property type="term" value="F:ATP binding"/>
    <property type="evidence" value="ECO:0007669"/>
    <property type="project" value="UniProtKB-KW"/>
</dbReference>
<dbReference type="InterPro" id="IPR058922">
    <property type="entry name" value="WHD_DRP"/>
</dbReference>
<proteinExistence type="predicted"/>
<dbReference type="GO" id="GO:0006952">
    <property type="term" value="P:defense response"/>
    <property type="evidence" value="ECO:0007669"/>
    <property type="project" value="UniProtKB-KW"/>
</dbReference>
<evidence type="ECO:0008006" key="12">
    <source>
        <dbReference type="Google" id="ProtNLM"/>
    </source>
</evidence>
<organism evidence="10 11">
    <name type="scientific">Trifolium subterraneum</name>
    <name type="common">Subterranean clover</name>
    <dbReference type="NCBI Taxonomy" id="3900"/>
    <lineage>
        <taxon>Eukaryota</taxon>
        <taxon>Viridiplantae</taxon>
        <taxon>Streptophyta</taxon>
        <taxon>Embryophyta</taxon>
        <taxon>Tracheophyta</taxon>
        <taxon>Spermatophyta</taxon>
        <taxon>Magnoliopsida</taxon>
        <taxon>eudicotyledons</taxon>
        <taxon>Gunneridae</taxon>
        <taxon>Pentapetalae</taxon>
        <taxon>rosids</taxon>
        <taxon>fabids</taxon>
        <taxon>Fabales</taxon>
        <taxon>Fabaceae</taxon>
        <taxon>Papilionoideae</taxon>
        <taxon>50 kb inversion clade</taxon>
        <taxon>NPAAA clade</taxon>
        <taxon>Hologalegina</taxon>
        <taxon>IRL clade</taxon>
        <taxon>Trifolieae</taxon>
        <taxon>Trifolium</taxon>
    </lineage>
</organism>
<dbReference type="GO" id="GO:0051707">
    <property type="term" value="P:response to other organism"/>
    <property type="evidence" value="ECO:0007669"/>
    <property type="project" value="UniProtKB-ARBA"/>
</dbReference>
<feature type="domain" description="Disease resistance N-terminal" evidence="7">
    <location>
        <begin position="15"/>
        <end position="100"/>
    </location>
</feature>
<keyword evidence="11" id="KW-1185">Reference proteome</keyword>
<dbReference type="InterPro" id="IPR055414">
    <property type="entry name" value="LRR_R13L4/SHOC2-like"/>
</dbReference>